<evidence type="ECO:0000313" key="4">
    <source>
        <dbReference type="Proteomes" id="UP001596425"/>
    </source>
</evidence>
<reference evidence="1" key="1">
    <citation type="journal article" date="2014" name="Int. J. Syst. Evol. Microbiol.">
        <title>Complete genome of a new Firmicutes species belonging to the dominant human colonic microbiota ('Ruminococcus bicirculans') reveals two chromosomes and a selective capacity to utilize plant glucans.</title>
        <authorList>
            <consortium name="NISC Comparative Sequencing Program"/>
            <person name="Wegmann U."/>
            <person name="Louis P."/>
            <person name="Goesmann A."/>
            <person name="Henrissat B."/>
            <person name="Duncan S.H."/>
            <person name="Flint H.J."/>
        </authorList>
    </citation>
    <scope>NUCLEOTIDE SEQUENCE</scope>
    <source>
        <strain evidence="1">CCM 7856</strain>
    </source>
</reference>
<organism evidence="1 4">
    <name type="scientific">Microbulbifer taiwanensis</name>
    <dbReference type="NCBI Taxonomy" id="986746"/>
    <lineage>
        <taxon>Bacteria</taxon>
        <taxon>Pseudomonadati</taxon>
        <taxon>Pseudomonadota</taxon>
        <taxon>Gammaproteobacteria</taxon>
        <taxon>Cellvibrionales</taxon>
        <taxon>Microbulbiferaceae</taxon>
        <taxon>Microbulbifer</taxon>
    </lineage>
</organism>
<gene>
    <name evidence="1" type="ORF">ACFQBM_00160</name>
    <name evidence="2" type="ORF">ACFQBM_21030</name>
    <name evidence="3" type="ORF">ACFQBM_21205</name>
</gene>
<dbReference type="EMBL" id="JBHSVR010000001">
    <property type="protein sequence ID" value="MFC6635796.1"/>
    <property type="molecule type" value="Genomic_DNA"/>
</dbReference>
<dbReference type="RefSeq" id="WP_193195130.1">
    <property type="nucleotide sequence ID" value="NZ_JACZFR010000081.1"/>
</dbReference>
<reference evidence="4" key="2">
    <citation type="journal article" date="2019" name="Int. J. Syst. Evol. Microbiol.">
        <title>The Global Catalogue of Microorganisms (GCM) 10K type strain sequencing project: providing services to taxonomists for standard genome sequencing and annotation.</title>
        <authorList>
            <consortium name="The Broad Institute Genomics Platform"/>
            <consortium name="The Broad Institute Genome Sequencing Center for Infectious Disease"/>
            <person name="Wu L."/>
            <person name="Ma J."/>
        </authorList>
    </citation>
    <scope>NUCLEOTIDE SEQUENCE [LARGE SCALE GENOMIC DNA]</scope>
    <source>
        <strain evidence="4">CGMCC 1.13718</strain>
    </source>
</reference>
<name>A0ABW1YJ85_9GAMM</name>
<comment type="caution">
    <text evidence="1">The sequence shown here is derived from an EMBL/GenBank/DDBJ whole genome shotgun (WGS) entry which is preliminary data.</text>
</comment>
<keyword evidence="4" id="KW-1185">Reference proteome</keyword>
<evidence type="ECO:0000313" key="2">
    <source>
        <dbReference type="EMBL" id="MFC6635761.1"/>
    </source>
</evidence>
<proteinExistence type="predicted"/>
<evidence type="ECO:0000313" key="1">
    <source>
        <dbReference type="EMBL" id="MFC6631672.1"/>
    </source>
</evidence>
<evidence type="ECO:0000313" key="3">
    <source>
        <dbReference type="EMBL" id="MFC6635796.1"/>
    </source>
</evidence>
<protein>
    <submittedName>
        <fullName evidence="1">Uncharacterized protein</fullName>
    </submittedName>
</protein>
<reference evidence="1" key="3">
    <citation type="submission" date="2024-09" db="EMBL/GenBank/DDBJ databases">
        <authorList>
            <person name="Sun Q."/>
            <person name="Mori K."/>
        </authorList>
    </citation>
    <scope>NUCLEOTIDE SEQUENCE</scope>
    <source>
        <strain evidence="1">CCM 7856</strain>
    </source>
</reference>
<dbReference type="EMBL" id="JBHSVR010000001">
    <property type="protein sequence ID" value="MFC6635761.1"/>
    <property type="molecule type" value="Genomic_DNA"/>
</dbReference>
<sequence>MSESAVVEVSLERMREIYDAIGEIEWVLLRVQQLESERGQAYALGYLESVVDSVRKQLSGAIPESVYEKLVADADAESAPF</sequence>
<accession>A0ABW1YJ85</accession>
<dbReference type="EMBL" id="JBHSVR010000001">
    <property type="protein sequence ID" value="MFC6631672.1"/>
    <property type="molecule type" value="Genomic_DNA"/>
</dbReference>
<dbReference type="Proteomes" id="UP001596425">
    <property type="component" value="Unassembled WGS sequence"/>
</dbReference>